<keyword evidence="1" id="KW-0663">Pyridoxal phosphate</keyword>
<reference evidence="3 4" key="1">
    <citation type="submission" date="2024-07" db="EMBL/GenBank/DDBJ databases">
        <title>Description of Labrys sedimenti sp. nov., isolated from a diclofenac-degrading enrichment culture.</title>
        <authorList>
            <person name="Tancsics A."/>
            <person name="Csepanyi A."/>
        </authorList>
    </citation>
    <scope>NUCLEOTIDE SEQUENCE [LARGE SCALE GENOMIC DNA]</scope>
    <source>
        <strain evidence="3 4">LMG 23578</strain>
    </source>
</reference>
<dbReference type="RefSeq" id="WP_367626736.1">
    <property type="nucleotide sequence ID" value="NZ_JBFNQD010000024.1"/>
</dbReference>
<dbReference type="InterPro" id="IPR015421">
    <property type="entry name" value="PyrdxlP-dep_Trfase_major"/>
</dbReference>
<dbReference type="Gene3D" id="3.90.1150.10">
    <property type="entry name" value="Aspartate Aminotransferase, domain 1"/>
    <property type="match status" value="1"/>
</dbReference>
<evidence type="ECO:0000313" key="4">
    <source>
        <dbReference type="Proteomes" id="UP001555786"/>
    </source>
</evidence>
<dbReference type="InterPro" id="IPR015422">
    <property type="entry name" value="PyrdxlP-dep_Trfase_small"/>
</dbReference>
<dbReference type="PANTHER" id="PTHR43586:SF21">
    <property type="entry name" value="PYRIDOXAL PHOSPHATE (PLP)-DEPENDENT ASPARTATE AMINOTRANSFERASE SUPERFAMILY"/>
    <property type="match status" value="1"/>
</dbReference>
<dbReference type="Proteomes" id="UP001555786">
    <property type="component" value="Unassembled WGS sequence"/>
</dbReference>
<accession>A0ABV3PXB9</accession>
<organism evidence="3 4">
    <name type="scientific">Labrys neptuniae</name>
    <dbReference type="NCBI Taxonomy" id="376174"/>
    <lineage>
        <taxon>Bacteria</taxon>
        <taxon>Pseudomonadati</taxon>
        <taxon>Pseudomonadota</taxon>
        <taxon>Alphaproteobacteria</taxon>
        <taxon>Hyphomicrobiales</taxon>
        <taxon>Xanthobacteraceae</taxon>
        <taxon>Labrys</taxon>
    </lineage>
</organism>
<evidence type="ECO:0000313" key="3">
    <source>
        <dbReference type="EMBL" id="MEW9310270.1"/>
    </source>
</evidence>
<dbReference type="NCBIfam" id="TIGR01976">
    <property type="entry name" value="am_tr_V_VC1184"/>
    <property type="match status" value="1"/>
</dbReference>
<protein>
    <submittedName>
        <fullName evidence="3">Cysteine desulfurase-like protein</fullName>
    </submittedName>
</protein>
<gene>
    <name evidence="3" type="ORF">ABXS05_32330</name>
</gene>
<sequence length="421" mass="45521">MTTSPWDIQAVRATFPALSLRDDGKPRIYLDAPGGSQVPRRVVEAMTRVLVDSCANEGGPFRTSQDSDHILAGAYRAAAALLGAAADEIVYGLNSTSLLFHFSRMIARDWQEGDEIVLTRMDHDGNVGPWLIAAEERGVTVRWLDFDPETYEYRYEALDRLIGPRTRLVACNHASNMFGTINDVARIVAAGKAVGAVTMVDAVQSTPHIPVDVKAIGCDLLACSAYKFFGPHAGVLYVRADLRDRLVPLKVRPASTDMPWRLAPGTPSFEALAGTRAAIEHMAWLGEAFGGVEASQPLRSRIVAGLQAATAYEAGLMDRFLAGIADIAGLRLFGIASRNRLDARVPTFSFRLESRTPQATMEHLAAQNIFGWAGDFYAHEASGALGLRESGGVARLGLSHYTSMAEVDATLEALTRFAAKS</sequence>
<dbReference type="InterPro" id="IPR011340">
    <property type="entry name" value="Cys_dSase-rel"/>
</dbReference>
<dbReference type="Gene3D" id="3.40.640.10">
    <property type="entry name" value="Type I PLP-dependent aspartate aminotransferase-like (Major domain)"/>
    <property type="match status" value="1"/>
</dbReference>
<comment type="caution">
    <text evidence="3">The sequence shown here is derived from an EMBL/GenBank/DDBJ whole genome shotgun (WGS) entry which is preliminary data.</text>
</comment>
<evidence type="ECO:0000259" key="2">
    <source>
        <dbReference type="Pfam" id="PF00266"/>
    </source>
</evidence>
<dbReference type="InterPro" id="IPR015424">
    <property type="entry name" value="PyrdxlP-dep_Trfase"/>
</dbReference>
<dbReference type="SUPFAM" id="SSF53383">
    <property type="entry name" value="PLP-dependent transferases"/>
    <property type="match status" value="1"/>
</dbReference>
<dbReference type="PANTHER" id="PTHR43586">
    <property type="entry name" value="CYSTEINE DESULFURASE"/>
    <property type="match status" value="1"/>
</dbReference>
<evidence type="ECO:0000256" key="1">
    <source>
        <dbReference type="ARBA" id="ARBA00022898"/>
    </source>
</evidence>
<dbReference type="EMBL" id="JBFNQD010000024">
    <property type="protein sequence ID" value="MEW9310270.1"/>
    <property type="molecule type" value="Genomic_DNA"/>
</dbReference>
<dbReference type="Pfam" id="PF00266">
    <property type="entry name" value="Aminotran_5"/>
    <property type="match status" value="1"/>
</dbReference>
<feature type="domain" description="Aminotransferase class V" evidence="2">
    <location>
        <begin position="28"/>
        <end position="409"/>
    </location>
</feature>
<dbReference type="InterPro" id="IPR000192">
    <property type="entry name" value="Aminotrans_V_dom"/>
</dbReference>
<proteinExistence type="predicted"/>
<keyword evidence="4" id="KW-1185">Reference proteome</keyword>
<name>A0ABV3PXB9_9HYPH</name>